<feature type="transmembrane region" description="Helical" evidence="8">
    <location>
        <begin position="192"/>
        <end position="212"/>
    </location>
</feature>
<dbReference type="GO" id="GO:0022857">
    <property type="term" value="F:transmembrane transporter activity"/>
    <property type="evidence" value="ECO:0007669"/>
    <property type="project" value="InterPro"/>
</dbReference>
<evidence type="ECO:0000256" key="1">
    <source>
        <dbReference type="ARBA" id="ARBA00004651"/>
    </source>
</evidence>
<evidence type="ECO:0000256" key="4">
    <source>
        <dbReference type="ARBA" id="ARBA00022475"/>
    </source>
</evidence>
<protein>
    <submittedName>
        <fullName evidence="9">Iron ABC transporter permease</fullName>
    </submittedName>
</protein>
<keyword evidence="3" id="KW-0813">Transport</keyword>
<reference evidence="9 10" key="1">
    <citation type="submission" date="2017-09" db="EMBL/GenBank/DDBJ databases">
        <title>Complete genome sequence of Oxytococcus suis strain ZY16052.</title>
        <authorList>
            <person name="Li F."/>
        </authorList>
    </citation>
    <scope>NUCLEOTIDE SEQUENCE [LARGE SCALE GENOMIC DNA]</scope>
    <source>
        <strain evidence="9 10">ZY16052</strain>
    </source>
</reference>
<keyword evidence="5 8" id="KW-0812">Transmembrane</keyword>
<gene>
    <name evidence="9" type="ORF">CL176_04210</name>
</gene>
<feature type="transmembrane region" description="Helical" evidence="8">
    <location>
        <begin position="150"/>
        <end position="172"/>
    </location>
</feature>
<dbReference type="Pfam" id="PF01032">
    <property type="entry name" value="FecCD"/>
    <property type="match status" value="1"/>
</dbReference>
<evidence type="ECO:0000256" key="7">
    <source>
        <dbReference type="ARBA" id="ARBA00023136"/>
    </source>
</evidence>
<dbReference type="AlphaFoldDB" id="A0A347WJK5"/>
<feature type="transmembrane region" description="Helical" evidence="8">
    <location>
        <begin position="308"/>
        <end position="329"/>
    </location>
</feature>
<dbReference type="InterPro" id="IPR037294">
    <property type="entry name" value="ABC_BtuC-like"/>
</dbReference>
<sequence length="340" mass="37262">MSQKTLAFQKAISQKRYRVLLGTLLFLAVGLSLLYLIINIPVAPTSASFWPIVKRRIVSLLAMLAVSIGQSAATVTFQSFTQNRLITPSLLGFDALYALINTMIIFFLGTRSFLEANNFAGVILSILIMIGVSLFLYGGLLLQEFADVQFVLLIGAVIGIGLRALTNFMQSLLSPSQFDMLKAKLLGSVNNANATVLPLALLVLVSGLILLMRRTQTLNTLSLGRDISINLGLHYKKELLYFLTLVTLFMAVSTALVGSMNFYGFLVAMLTYECVPTYDHRYLLPVACLLGFVMLLAAYLVMNHLFQAQGVVSVVIELVGGFAFLSVLLRRGRSHAFNKG</sequence>
<evidence type="ECO:0000256" key="3">
    <source>
        <dbReference type="ARBA" id="ARBA00022448"/>
    </source>
</evidence>
<evidence type="ECO:0000256" key="2">
    <source>
        <dbReference type="ARBA" id="ARBA00007935"/>
    </source>
</evidence>
<dbReference type="InterPro" id="IPR000522">
    <property type="entry name" value="ABC_transptr_permease_BtuC"/>
</dbReference>
<proteinExistence type="inferred from homology"/>
<feature type="transmembrane region" description="Helical" evidence="8">
    <location>
        <begin position="119"/>
        <end position="138"/>
    </location>
</feature>
<accession>A0A347WJK5</accession>
<evidence type="ECO:0000313" key="10">
    <source>
        <dbReference type="Proteomes" id="UP000263232"/>
    </source>
</evidence>
<dbReference type="RefSeq" id="WP_118990175.1">
    <property type="nucleotide sequence ID" value="NZ_CP023434.1"/>
</dbReference>
<keyword evidence="7 8" id="KW-0472">Membrane</keyword>
<keyword evidence="10" id="KW-1185">Reference proteome</keyword>
<evidence type="ECO:0000313" key="9">
    <source>
        <dbReference type="EMBL" id="AXY25262.1"/>
    </source>
</evidence>
<feature type="transmembrane region" description="Helical" evidence="8">
    <location>
        <begin position="58"/>
        <end position="77"/>
    </location>
</feature>
<organism evidence="9 10">
    <name type="scientific">Suicoccus acidiformans</name>
    <dbReference type="NCBI Taxonomy" id="2036206"/>
    <lineage>
        <taxon>Bacteria</taxon>
        <taxon>Bacillati</taxon>
        <taxon>Bacillota</taxon>
        <taxon>Bacilli</taxon>
        <taxon>Lactobacillales</taxon>
        <taxon>Aerococcaceae</taxon>
        <taxon>Suicoccus</taxon>
    </lineage>
</organism>
<keyword evidence="6 8" id="KW-1133">Transmembrane helix</keyword>
<feature type="transmembrane region" description="Helical" evidence="8">
    <location>
        <begin position="282"/>
        <end position="301"/>
    </location>
</feature>
<dbReference type="EMBL" id="CP023434">
    <property type="protein sequence ID" value="AXY25262.1"/>
    <property type="molecule type" value="Genomic_DNA"/>
</dbReference>
<evidence type="ECO:0000256" key="8">
    <source>
        <dbReference type="SAM" id="Phobius"/>
    </source>
</evidence>
<dbReference type="KEGG" id="abae:CL176_04210"/>
<comment type="subcellular location">
    <subcellularLocation>
        <location evidence="1">Cell membrane</location>
        <topology evidence="1">Multi-pass membrane protein</topology>
    </subcellularLocation>
</comment>
<name>A0A347WJK5_9LACT</name>
<keyword evidence="4" id="KW-1003">Cell membrane</keyword>
<evidence type="ECO:0000256" key="5">
    <source>
        <dbReference type="ARBA" id="ARBA00022692"/>
    </source>
</evidence>
<dbReference type="OrthoDB" id="9796260at2"/>
<feature type="transmembrane region" description="Helical" evidence="8">
    <location>
        <begin position="89"/>
        <end position="107"/>
    </location>
</feature>
<dbReference type="PANTHER" id="PTHR30472">
    <property type="entry name" value="FERRIC ENTEROBACTIN TRANSPORT SYSTEM PERMEASE PROTEIN"/>
    <property type="match status" value="1"/>
</dbReference>
<feature type="transmembrane region" description="Helical" evidence="8">
    <location>
        <begin position="20"/>
        <end position="38"/>
    </location>
</feature>
<dbReference type="GO" id="GO:0033214">
    <property type="term" value="P:siderophore-iron import into cell"/>
    <property type="evidence" value="ECO:0007669"/>
    <property type="project" value="TreeGrafter"/>
</dbReference>
<dbReference type="GO" id="GO:0005886">
    <property type="term" value="C:plasma membrane"/>
    <property type="evidence" value="ECO:0007669"/>
    <property type="project" value="UniProtKB-SubCell"/>
</dbReference>
<feature type="transmembrane region" description="Helical" evidence="8">
    <location>
        <begin position="239"/>
        <end position="262"/>
    </location>
</feature>
<dbReference type="Proteomes" id="UP000263232">
    <property type="component" value="Chromosome"/>
</dbReference>
<dbReference type="SUPFAM" id="SSF81345">
    <property type="entry name" value="ABC transporter involved in vitamin B12 uptake, BtuC"/>
    <property type="match status" value="1"/>
</dbReference>
<evidence type="ECO:0000256" key="6">
    <source>
        <dbReference type="ARBA" id="ARBA00022989"/>
    </source>
</evidence>
<comment type="similarity">
    <text evidence="2">Belongs to the binding-protein-dependent transport system permease family. FecCD subfamily.</text>
</comment>
<dbReference type="Gene3D" id="1.10.3470.10">
    <property type="entry name" value="ABC transporter involved in vitamin B12 uptake, BtuC"/>
    <property type="match status" value="1"/>
</dbReference>
<dbReference type="PANTHER" id="PTHR30472:SF19">
    <property type="entry name" value="PETROBACTIN IMPORT SYSTEM PERMEASE PROTEIN YCLO"/>
    <property type="match status" value="1"/>
</dbReference>